<evidence type="ECO:0000256" key="2">
    <source>
        <dbReference type="SAM" id="Phobius"/>
    </source>
</evidence>
<feature type="region of interest" description="Disordered" evidence="1">
    <location>
        <begin position="25"/>
        <end position="75"/>
    </location>
</feature>
<dbReference type="EMBL" id="HBFA01026601">
    <property type="protein sequence ID" value="CAD8677251.1"/>
    <property type="molecule type" value="Transcribed_RNA"/>
</dbReference>
<keyword evidence="2" id="KW-1133">Transmembrane helix</keyword>
<dbReference type="AlphaFoldDB" id="A0A7S0WPY6"/>
<feature type="transmembrane region" description="Helical" evidence="2">
    <location>
        <begin position="122"/>
        <end position="139"/>
    </location>
</feature>
<organism evidence="3">
    <name type="scientific">Pyramimonas obovata</name>
    <dbReference type="NCBI Taxonomy" id="1411642"/>
    <lineage>
        <taxon>Eukaryota</taxon>
        <taxon>Viridiplantae</taxon>
        <taxon>Chlorophyta</taxon>
        <taxon>Pyramimonadophyceae</taxon>
        <taxon>Pyramimonadales</taxon>
        <taxon>Pyramimonadaceae</taxon>
        <taxon>Pyramimonas</taxon>
        <taxon>Pyramimonas incertae sedis</taxon>
    </lineage>
</organism>
<keyword evidence="2" id="KW-0472">Membrane</keyword>
<feature type="compositionally biased region" description="Polar residues" evidence="1">
    <location>
        <begin position="43"/>
        <end position="52"/>
    </location>
</feature>
<evidence type="ECO:0000313" key="3">
    <source>
        <dbReference type="EMBL" id="CAD8677251.1"/>
    </source>
</evidence>
<evidence type="ECO:0000256" key="1">
    <source>
        <dbReference type="SAM" id="MobiDB-lite"/>
    </source>
</evidence>
<feature type="transmembrane region" description="Helical" evidence="2">
    <location>
        <begin position="91"/>
        <end position="110"/>
    </location>
</feature>
<reference evidence="3" key="1">
    <citation type="submission" date="2021-01" db="EMBL/GenBank/DDBJ databases">
        <authorList>
            <person name="Corre E."/>
            <person name="Pelletier E."/>
            <person name="Niang G."/>
            <person name="Scheremetjew M."/>
            <person name="Finn R."/>
            <person name="Kale V."/>
            <person name="Holt S."/>
            <person name="Cochrane G."/>
            <person name="Meng A."/>
            <person name="Brown T."/>
            <person name="Cohen L."/>
        </authorList>
    </citation>
    <scope>NUCLEOTIDE SEQUENCE</scope>
    <source>
        <strain evidence="3">CCMP722</strain>
    </source>
</reference>
<accession>A0A7S0WPY6</accession>
<name>A0A7S0WPY6_9CHLO</name>
<gene>
    <name evidence="3" type="ORF">POBO1169_LOCUS13532</name>
</gene>
<feature type="compositionally biased region" description="Basic and acidic residues" evidence="1">
    <location>
        <begin position="31"/>
        <end position="42"/>
    </location>
</feature>
<protein>
    <submittedName>
        <fullName evidence="3">Uncharacterized protein</fullName>
    </submittedName>
</protein>
<proteinExistence type="predicted"/>
<sequence length="325" mass="35780">MAAPRVAAAAAAFLGASVIRVIKDKHKKKSKTDGNARAHSDSESQASLASNRPRTRRRTRSTSSRRANGGRQEAVQPEVGGYVTSAIPASLLPAAILVWVLGGVAPALYFKATEQQALLDRWAPANLLLAMLCISMWIVKALTLRPAPTPGAAQRRLTLAALEEAASAERTRPQGMPPQAAQMAGRWVKARAESQSMDAACDLIHMNFVMKRAVCLISGLHIEATPTEFKLVVTSVVPWFKITETYPWDGSEVQFRRRDFRKGTALGSVREQGDGLEIRNRWRDPYPGTDTCVFSVTGERLVAKTTMRLDTGQTAYYEQVYYRHK</sequence>
<keyword evidence="2" id="KW-0812">Transmembrane</keyword>
<feature type="transmembrane region" description="Helical" evidence="2">
    <location>
        <begin position="6"/>
        <end position="22"/>
    </location>
</feature>